<keyword evidence="11" id="KW-1185">Reference proteome</keyword>
<dbReference type="GO" id="GO:0046872">
    <property type="term" value="F:metal ion binding"/>
    <property type="evidence" value="ECO:0007669"/>
    <property type="project" value="UniProtKB-KW"/>
</dbReference>
<dbReference type="InterPro" id="IPR051156">
    <property type="entry name" value="Mito/Outer_Membr_Metalloprot"/>
</dbReference>
<evidence type="ECO:0000256" key="6">
    <source>
        <dbReference type="RuleBase" id="RU003983"/>
    </source>
</evidence>
<evidence type="ECO:0000256" key="2">
    <source>
        <dbReference type="ARBA" id="ARBA00022723"/>
    </source>
</evidence>
<keyword evidence="2" id="KW-0479">Metal-binding</keyword>
<gene>
    <name evidence="10" type="primary">yfgC_2</name>
    <name evidence="10" type="ORF">TA5114_02274</name>
</gene>
<evidence type="ECO:0000256" key="8">
    <source>
        <dbReference type="SAM" id="SignalP"/>
    </source>
</evidence>
<dbReference type="GO" id="GO:0004222">
    <property type="term" value="F:metalloendopeptidase activity"/>
    <property type="evidence" value="ECO:0007669"/>
    <property type="project" value="InterPro"/>
</dbReference>
<keyword evidence="8" id="KW-0732">Signal</keyword>
<dbReference type="Pfam" id="PF01435">
    <property type="entry name" value="Peptidase_M48"/>
    <property type="match status" value="1"/>
</dbReference>
<keyword evidence="5 6" id="KW-0482">Metalloprotease</keyword>
<evidence type="ECO:0000313" key="11">
    <source>
        <dbReference type="Proteomes" id="UP000051184"/>
    </source>
</evidence>
<accession>A0A0N7MBV5</accession>
<dbReference type="AlphaFoldDB" id="A0A0N7MBV5"/>
<feature type="domain" description="Peptidase M48" evidence="9">
    <location>
        <begin position="81"/>
        <end position="237"/>
    </location>
</feature>
<sequence>MRAFKTMKSVAAICSAVVISGCVETTGSAVSTAPSGPTTRSPAVASNDPAVQRYNRVLARMEAVSERTCQQRVRSGVNCDFKVVLDTDPDKPANAYQSLERDGQPVITFTVALLKEMQNDHEAAFVFGHEAAHHIAGHIPQMQQTATLGAVLGGGIAVLLGGGQSAVDIGTNLGGTVGARAYSKDHELEADALGARITHDAGYDPVMGAAFFERIPDPGNVFLGTHPPNAERIATVRWAAANF</sequence>
<organism evidence="10 11">
    <name type="scientific">Cognatishimia activa</name>
    <dbReference type="NCBI Taxonomy" id="1715691"/>
    <lineage>
        <taxon>Bacteria</taxon>
        <taxon>Pseudomonadati</taxon>
        <taxon>Pseudomonadota</taxon>
        <taxon>Alphaproteobacteria</taxon>
        <taxon>Rhodobacterales</taxon>
        <taxon>Paracoccaceae</taxon>
        <taxon>Cognatishimia</taxon>
    </lineage>
</organism>
<feature type="signal peptide" evidence="8">
    <location>
        <begin position="1"/>
        <end position="20"/>
    </location>
</feature>
<proteinExistence type="inferred from homology"/>
<protein>
    <submittedName>
        <fullName evidence="10">TPR repeat-containing protein YfgC</fullName>
    </submittedName>
</protein>
<reference evidence="11" key="1">
    <citation type="submission" date="2015-09" db="EMBL/GenBank/DDBJ databases">
        <authorList>
            <person name="Rodrigo-Torres Lidia"/>
            <person name="Arahal R.David."/>
        </authorList>
    </citation>
    <scope>NUCLEOTIDE SEQUENCE [LARGE SCALE GENOMIC DNA]</scope>
    <source>
        <strain evidence="11">CECT 5114</strain>
    </source>
</reference>
<evidence type="ECO:0000256" key="1">
    <source>
        <dbReference type="ARBA" id="ARBA00022670"/>
    </source>
</evidence>
<dbReference type="PROSITE" id="PS51257">
    <property type="entry name" value="PROKAR_LIPOPROTEIN"/>
    <property type="match status" value="1"/>
</dbReference>
<dbReference type="PANTHER" id="PTHR22726:SF1">
    <property type="entry name" value="METALLOENDOPEPTIDASE OMA1, MITOCHONDRIAL"/>
    <property type="match status" value="1"/>
</dbReference>
<comment type="cofactor">
    <cofactor evidence="6">
        <name>Zn(2+)</name>
        <dbReference type="ChEBI" id="CHEBI:29105"/>
    </cofactor>
    <text evidence="6">Binds 1 zinc ion per subunit.</text>
</comment>
<dbReference type="Gene3D" id="3.30.2010.10">
    <property type="entry name" value="Metalloproteases ('zincins'), catalytic domain"/>
    <property type="match status" value="1"/>
</dbReference>
<evidence type="ECO:0000256" key="3">
    <source>
        <dbReference type="ARBA" id="ARBA00022801"/>
    </source>
</evidence>
<evidence type="ECO:0000256" key="7">
    <source>
        <dbReference type="SAM" id="MobiDB-lite"/>
    </source>
</evidence>
<keyword evidence="3 6" id="KW-0378">Hydrolase</keyword>
<dbReference type="RefSeq" id="WP_245627167.1">
    <property type="nucleotide sequence ID" value="NZ_CYTO01000009.1"/>
</dbReference>
<feature type="region of interest" description="Disordered" evidence="7">
    <location>
        <begin position="27"/>
        <end position="46"/>
    </location>
</feature>
<evidence type="ECO:0000259" key="9">
    <source>
        <dbReference type="Pfam" id="PF01435"/>
    </source>
</evidence>
<keyword evidence="4 6" id="KW-0862">Zinc</keyword>
<keyword evidence="1 6" id="KW-0645">Protease</keyword>
<dbReference type="Proteomes" id="UP000051184">
    <property type="component" value="Unassembled WGS sequence"/>
</dbReference>
<name>A0A0N7MBV5_9RHOB</name>
<dbReference type="GO" id="GO:0016020">
    <property type="term" value="C:membrane"/>
    <property type="evidence" value="ECO:0007669"/>
    <property type="project" value="TreeGrafter"/>
</dbReference>
<evidence type="ECO:0000256" key="5">
    <source>
        <dbReference type="ARBA" id="ARBA00023049"/>
    </source>
</evidence>
<dbReference type="PANTHER" id="PTHR22726">
    <property type="entry name" value="METALLOENDOPEPTIDASE OMA1"/>
    <property type="match status" value="1"/>
</dbReference>
<evidence type="ECO:0000256" key="4">
    <source>
        <dbReference type="ARBA" id="ARBA00022833"/>
    </source>
</evidence>
<feature type="compositionally biased region" description="Polar residues" evidence="7">
    <location>
        <begin position="27"/>
        <end position="41"/>
    </location>
</feature>
<dbReference type="EMBL" id="CYUE01000020">
    <property type="protein sequence ID" value="CUK26464.1"/>
    <property type="molecule type" value="Genomic_DNA"/>
</dbReference>
<dbReference type="GO" id="GO:0051603">
    <property type="term" value="P:proteolysis involved in protein catabolic process"/>
    <property type="evidence" value="ECO:0007669"/>
    <property type="project" value="TreeGrafter"/>
</dbReference>
<dbReference type="STRING" id="1715691.TA5113_01101"/>
<evidence type="ECO:0000313" key="10">
    <source>
        <dbReference type="EMBL" id="CUK26464.1"/>
    </source>
</evidence>
<feature type="chain" id="PRO_5006016064" evidence="8">
    <location>
        <begin position="21"/>
        <end position="243"/>
    </location>
</feature>
<comment type="similarity">
    <text evidence="6">Belongs to the peptidase M48 family.</text>
</comment>
<dbReference type="InterPro" id="IPR001915">
    <property type="entry name" value="Peptidase_M48"/>
</dbReference>